<dbReference type="GO" id="GO:0003676">
    <property type="term" value="F:nucleic acid binding"/>
    <property type="evidence" value="ECO:0007669"/>
    <property type="project" value="InterPro"/>
</dbReference>
<evidence type="ECO:0000313" key="2">
    <source>
        <dbReference type="EMBL" id="AOJ10366.1"/>
    </source>
</evidence>
<evidence type="ECO:0000313" key="3">
    <source>
        <dbReference type="Proteomes" id="UP000067711"/>
    </source>
</evidence>
<dbReference type="EMBL" id="CP013389">
    <property type="protein sequence ID" value="AOJ10366.1"/>
    <property type="molecule type" value="Genomic_DNA"/>
</dbReference>
<dbReference type="SUPFAM" id="SSF53098">
    <property type="entry name" value="Ribonuclease H-like"/>
    <property type="match status" value="1"/>
</dbReference>
<dbReference type="GO" id="GO:0006259">
    <property type="term" value="P:DNA metabolic process"/>
    <property type="evidence" value="ECO:0007669"/>
    <property type="project" value="UniProtKB-ARBA"/>
</dbReference>
<dbReference type="Pfam" id="PF00929">
    <property type="entry name" value="RNase_T"/>
    <property type="match status" value="1"/>
</dbReference>
<dbReference type="Proteomes" id="UP000067711">
    <property type="component" value="Chromosome 1"/>
</dbReference>
<sequence length="206" mass="23053">MKPILFYDTETNGLPLWNEPSNHPSQPHITQLAAELFDADSGRTLAFMDLMIRPEDWTIPEELEQLTGITNDLAHRFGHSLNHALGTFICMWSEAELRVAHNESFDQRLVRIAAMRALGADHGFHEDWKKGAVFCTQTNSTKILNLPPTEKMVRAGRNHAKSPNLAEAYEFFTGKKLEGAHNAAVDLAACKAVYFGIQTHHEAMAS</sequence>
<proteinExistence type="predicted"/>
<dbReference type="SMART" id="SM00479">
    <property type="entry name" value="EXOIII"/>
    <property type="match status" value="1"/>
</dbReference>
<reference evidence="2 3" key="1">
    <citation type="submission" date="2015-12" db="EMBL/GenBank/DDBJ databases">
        <title>Diversity of Burkholderia near neighbor genomes.</title>
        <authorList>
            <person name="Sahl J."/>
            <person name="Wagner D."/>
            <person name="Keim P."/>
        </authorList>
    </citation>
    <scope>NUCLEOTIDE SEQUENCE [LARGE SCALE GENOMIC DNA]</scope>
    <source>
        <strain evidence="2 3">BDU8</strain>
    </source>
</reference>
<feature type="domain" description="Exonuclease" evidence="1">
    <location>
        <begin position="3"/>
        <end position="203"/>
    </location>
</feature>
<dbReference type="GO" id="GO:0004527">
    <property type="term" value="F:exonuclease activity"/>
    <property type="evidence" value="ECO:0007669"/>
    <property type="project" value="UniProtKB-ARBA"/>
</dbReference>
<gene>
    <name evidence="2" type="ORF">WS71_24470</name>
</gene>
<organism evidence="2 3">
    <name type="scientific">Burkholderia mayonis</name>
    <dbReference type="NCBI Taxonomy" id="1385591"/>
    <lineage>
        <taxon>Bacteria</taxon>
        <taxon>Pseudomonadati</taxon>
        <taxon>Pseudomonadota</taxon>
        <taxon>Betaproteobacteria</taxon>
        <taxon>Burkholderiales</taxon>
        <taxon>Burkholderiaceae</taxon>
        <taxon>Burkholderia</taxon>
        <taxon>pseudomallei group</taxon>
    </lineage>
</organism>
<dbReference type="RefSeq" id="WP_066489694.1">
    <property type="nucleotide sequence ID" value="NZ_CP013389.1"/>
</dbReference>
<protein>
    <recommendedName>
        <fullName evidence="1">Exonuclease domain-containing protein</fullName>
    </recommendedName>
</protein>
<dbReference type="InterPro" id="IPR013520">
    <property type="entry name" value="Ribonucl_H"/>
</dbReference>
<name>A0A1B4G356_9BURK</name>
<dbReference type="InterPro" id="IPR012337">
    <property type="entry name" value="RNaseH-like_sf"/>
</dbReference>
<dbReference type="Gene3D" id="3.30.420.10">
    <property type="entry name" value="Ribonuclease H-like superfamily/Ribonuclease H"/>
    <property type="match status" value="1"/>
</dbReference>
<dbReference type="AlphaFoldDB" id="A0A1B4G356"/>
<dbReference type="InterPro" id="IPR036397">
    <property type="entry name" value="RNaseH_sf"/>
</dbReference>
<evidence type="ECO:0000259" key="1">
    <source>
        <dbReference type="SMART" id="SM00479"/>
    </source>
</evidence>
<accession>A0A1B4G356</accession>